<dbReference type="Pfam" id="PF00565">
    <property type="entry name" value="SNase"/>
    <property type="match status" value="1"/>
</dbReference>
<dbReference type="Proteomes" id="UP000257109">
    <property type="component" value="Unassembled WGS sequence"/>
</dbReference>
<keyword evidence="3" id="KW-0378">Hydrolase</keyword>
<gene>
    <name evidence="5" type="primary">CAN2</name>
    <name evidence="5" type="ORF">CR513_06132</name>
</gene>
<dbReference type="InterPro" id="IPR035437">
    <property type="entry name" value="SNase_OB-fold_sf"/>
</dbReference>
<evidence type="ECO:0000256" key="2">
    <source>
        <dbReference type="ARBA" id="ARBA00022759"/>
    </source>
</evidence>
<evidence type="ECO:0000313" key="5">
    <source>
        <dbReference type="EMBL" id="RDY09495.1"/>
    </source>
</evidence>
<accession>A0A371I395</accession>
<dbReference type="Gene3D" id="2.40.50.90">
    <property type="match status" value="1"/>
</dbReference>
<keyword evidence="1" id="KW-0540">Nuclease</keyword>
<dbReference type="SMART" id="SM00318">
    <property type="entry name" value="SNc"/>
    <property type="match status" value="1"/>
</dbReference>
<keyword evidence="2" id="KW-0255">Endonuclease</keyword>
<sequence>MGNALRFLCSHCCKPTAAGDSESLGPHGVSSSTVGVSALAQDLFHFDITSQVPEGLSKHVVSSKKAQANWYTRHILHTKLITTKHAWKEAKPPPKTPEEAARLVIQTLKRHQKADVEGLLAFYGLPLPHTLVQVTVQSPSSLPDGVQFEMHTLPVDAKAVADGDTITVYVSTTDPRESAFVPGNVHAAAVRRSEARARRNFAEADAFHKQIIDSGYRVIHIQNEEILAKKYRIRLRGIDAPESAMPYGKEAKIELTKIVQGKPLRVLVYGEDRYGRSVGDIYCNGIFVQEMMLKKGLAWHYSAYDKRQELEMWEKQARAKRVGLWASKNPEKPWEWRKDRREAACST</sequence>
<reference evidence="5" key="1">
    <citation type="submission" date="2018-05" db="EMBL/GenBank/DDBJ databases">
        <title>Draft genome of Mucuna pruriens seed.</title>
        <authorList>
            <person name="Nnadi N.E."/>
            <person name="Vos R."/>
            <person name="Hasami M.H."/>
            <person name="Devisetty U.K."/>
            <person name="Aguiy J.C."/>
        </authorList>
    </citation>
    <scope>NUCLEOTIDE SEQUENCE [LARGE SCALE GENOMIC DNA]</scope>
    <source>
        <strain evidence="5">JCA_2017</strain>
    </source>
</reference>
<protein>
    <submittedName>
        <fullName evidence="5">Staphylococcal-like nuclease CAN2</fullName>
    </submittedName>
</protein>
<dbReference type="SUPFAM" id="SSF50199">
    <property type="entry name" value="Staphylococcal nuclease"/>
    <property type="match status" value="1"/>
</dbReference>
<dbReference type="PROSITE" id="PS01284">
    <property type="entry name" value="TNASE_2"/>
    <property type="match status" value="1"/>
</dbReference>
<evidence type="ECO:0000256" key="1">
    <source>
        <dbReference type="ARBA" id="ARBA00022722"/>
    </source>
</evidence>
<dbReference type="OrthoDB" id="430293at2759"/>
<dbReference type="PANTHER" id="PTHR12302:SF3">
    <property type="entry name" value="SERINE_THREONINE-PROTEIN KINASE 31"/>
    <property type="match status" value="1"/>
</dbReference>
<name>A0A371I395_MUCPR</name>
<keyword evidence="6" id="KW-1185">Reference proteome</keyword>
<evidence type="ECO:0000313" key="6">
    <source>
        <dbReference type="Proteomes" id="UP000257109"/>
    </source>
</evidence>
<dbReference type="EMBL" id="QJKJ01001039">
    <property type="protein sequence ID" value="RDY09495.1"/>
    <property type="molecule type" value="Genomic_DNA"/>
</dbReference>
<dbReference type="GO" id="GO:0003676">
    <property type="term" value="F:nucleic acid binding"/>
    <property type="evidence" value="ECO:0007669"/>
    <property type="project" value="InterPro"/>
</dbReference>
<dbReference type="GO" id="GO:0016787">
    <property type="term" value="F:hydrolase activity"/>
    <property type="evidence" value="ECO:0007669"/>
    <property type="project" value="UniProtKB-KW"/>
</dbReference>
<dbReference type="InterPro" id="IPR002071">
    <property type="entry name" value="Thermonucl_AS"/>
</dbReference>
<dbReference type="GO" id="GO:0004519">
    <property type="term" value="F:endonuclease activity"/>
    <property type="evidence" value="ECO:0007669"/>
    <property type="project" value="UniProtKB-KW"/>
</dbReference>
<dbReference type="AlphaFoldDB" id="A0A371I395"/>
<evidence type="ECO:0000259" key="4">
    <source>
        <dbReference type="PROSITE" id="PS50830"/>
    </source>
</evidence>
<proteinExistence type="predicted"/>
<dbReference type="PANTHER" id="PTHR12302">
    <property type="entry name" value="EBNA2 BINDING PROTEIN P100"/>
    <property type="match status" value="1"/>
</dbReference>
<dbReference type="GO" id="GO:0005737">
    <property type="term" value="C:cytoplasm"/>
    <property type="evidence" value="ECO:0007669"/>
    <property type="project" value="TreeGrafter"/>
</dbReference>
<organism evidence="5 6">
    <name type="scientific">Mucuna pruriens</name>
    <name type="common">Velvet bean</name>
    <name type="synonym">Dolichos pruriens</name>
    <dbReference type="NCBI Taxonomy" id="157652"/>
    <lineage>
        <taxon>Eukaryota</taxon>
        <taxon>Viridiplantae</taxon>
        <taxon>Streptophyta</taxon>
        <taxon>Embryophyta</taxon>
        <taxon>Tracheophyta</taxon>
        <taxon>Spermatophyta</taxon>
        <taxon>Magnoliopsida</taxon>
        <taxon>eudicotyledons</taxon>
        <taxon>Gunneridae</taxon>
        <taxon>Pentapetalae</taxon>
        <taxon>rosids</taxon>
        <taxon>fabids</taxon>
        <taxon>Fabales</taxon>
        <taxon>Fabaceae</taxon>
        <taxon>Papilionoideae</taxon>
        <taxon>50 kb inversion clade</taxon>
        <taxon>NPAAA clade</taxon>
        <taxon>indigoferoid/millettioid clade</taxon>
        <taxon>Phaseoleae</taxon>
        <taxon>Mucuna</taxon>
    </lineage>
</organism>
<dbReference type="STRING" id="157652.A0A371I395"/>
<dbReference type="InterPro" id="IPR016071">
    <property type="entry name" value="Staphylococal_nuclease_OB-fold"/>
</dbReference>
<dbReference type="PROSITE" id="PS50830">
    <property type="entry name" value="TNASE_3"/>
    <property type="match status" value="1"/>
</dbReference>
<feature type="domain" description="TNase-like" evidence="4">
    <location>
        <begin position="151"/>
        <end position="327"/>
    </location>
</feature>
<comment type="caution">
    <text evidence="5">The sequence shown here is derived from an EMBL/GenBank/DDBJ whole genome shotgun (WGS) entry which is preliminary data.</text>
</comment>
<evidence type="ECO:0000256" key="3">
    <source>
        <dbReference type="ARBA" id="ARBA00022801"/>
    </source>
</evidence>